<reference evidence="1" key="2">
    <citation type="submission" date="2020-11" db="EMBL/GenBank/DDBJ databases">
        <authorList>
            <consortium name="DOE Joint Genome Institute"/>
            <person name="Kuo A."/>
            <person name="Miyauchi S."/>
            <person name="Kiss E."/>
            <person name="Drula E."/>
            <person name="Kohler A."/>
            <person name="Sanchez-Garcia M."/>
            <person name="Andreopoulos B."/>
            <person name="Barry K.W."/>
            <person name="Bonito G."/>
            <person name="Buee M."/>
            <person name="Carver A."/>
            <person name="Chen C."/>
            <person name="Cichocki N."/>
            <person name="Clum A."/>
            <person name="Culley D."/>
            <person name="Crous P.W."/>
            <person name="Fauchery L."/>
            <person name="Girlanda M."/>
            <person name="Hayes R."/>
            <person name="Keri Z."/>
            <person name="Labutti K."/>
            <person name="Lipzen A."/>
            <person name="Lombard V."/>
            <person name="Magnuson J."/>
            <person name="Maillard F."/>
            <person name="Morin E."/>
            <person name="Murat C."/>
            <person name="Nolan M."/>
            <person name="Ohm R."/>
            <person name="Pangilinan J."/>
            <person name="Pereira M."/>
            <person name="Perotto S."/>
            <person name="Peter M."/>
            <person name="Riley R."/>
            <person name="Sitrit Y."/>
            <person name="Stielow B."/>
            <person name="Szollosi G."/>
            <person name="Zifcakova L."/>
            <person name="Stursova M."/>
            <person name="Spatafora J.W."/>
            <person name="Tedersoo L."/>
            <person name="Vaario L.-M."/>
            <person name="Yamada A."/>
            <person name="Yan M."/>
            <person name="Wang P."/>
            <person name="Xu J."/>
            <person name="Bruns T."/>
            <person name="Baldrian P."/>
            <person name="Vilgalys R."/>
            <person name="Henrissat B."/>
            <person name="Grigoriev I.V."/>
            <person name="Hibbett D."/>
            <person name="Nagy L.G."/>
            <person name="Martin F.M."/>
        </authorList>
    </citation>
    <scope>NUCLEOTIDE SEQUENCE</scope>
    <source>
        <strain evidence="1">UH-Tt-Lm1</strain>
    </source>
</reference>
<proteinExistence type="predicted"/>
<reference evidence="1" key="1">
    <citation type="journal article" date="2020" name="Nat. Commun.">
        <title>Large-scale genome sequencing of mycorrhizal fungi provides insights into the early evolution of symbiotic traits.</title>
        <authorList>
            <person name="Miyauchi S."/>
            <person name="Kiss E."/>
            <person name="Kuo A."/>
            <person name="Drula E."/>
            <person name="Kohler A."/>
            <person name="Sanchez-Garcia M."/>
            <person name="Morin E."/>
            <person name="Andreopoulos B."/>
            <person name="Barry K.W."/>
            <person name="Bonito G."/>
            <person name="Buee M."/>
            <person name="Carver A."/>
            <person name="Chen C."/>
            <person name="Cichocki N."/>
            <person name="Clum A."/>
            <person name="Culley D."/>
            <person name="Crous P.W."/>
            <person name="Fauchery L."/>
            <person name="Girlanda M."/>
            <person name="Hayes R.D."/>
            <person name="Keri Z."/>
            <person name="LaButti K."/>
            <person name="Lipzen A."/>
            <person name="Lombard V."/>
            <person name="Magnuson J."/>
            <person name="Maillard F."/>
            <person name="Murat C."/>
            <person name="Nolan M."/>
            <person name="Ohm R.A."/>
            <person name="Pangilinan J."/>
            <person name="Pereira M.F."/>
            <person name="Perotto S."/>
            <person name="Peter M."/>
            <person name="Pfister S."/>
            <person name="Riley R."/>
            <person name="Sitrit Y."/>
            <person name="Stielow J.B."/>
            <person name="Szollosi G."/>
            <person name="Zifcakova L."/>
            <person name="Stursova M."/>
            <person name="Spatafora J.W."/>
            <person name="Tedersoo L."/>
            <person name="Vaario L.M."/>
            <person name="Yamada A."/>
            <person name="Yan M."/>
            <person name="Wang P."/>
            <person name="Xu J."/>
            <person name="Bruns T."/>
            <person name="Baldrian P."/>
            <person name="Vilgalys R."/>
            <person name="Dunand C."/>
            <person name="Henrissat B."/>
            <person name="Grigoriev I.V."/>
            <person name="Hibbett D."/>
            <person name="Nagy L.G."/>
            <person name="Martin F.M."/>
        </authorList>
    </citation>
    <scope>NUCLEOTIDE SEQUENCE</scope>
    <source>
        <strain evidence="1">UH-Tt-Lm1</strain>
    </source>
</reference>
<gene>
    <name evidence="1" type="ORF">BJ322DRAFT_296626</name>
</gene>
<dbReference type="Proteomes" id="UP000736335">
    <property type="component" value="Unassembled WGS sequence"/>
</dbReference>
<evidence type="ECO:0000313" key="1">
    <source>
        <dbReference type="EMBL" id="KAF9780513.1"/>
    </source>
</evidence>
<sequence>MATAAPYFRPSRLRPRHYAHRNSQVKSSRLVGVGFRSGSSDVMKGWIRDSGDRWDVMEHDRRYPFEQPDHILVQLGRRLEYPERHNLQLDHNSTSRQGNNAEGSEIFHRKWTERRFLTPLGFDCGPPSVNFERLGFHSVSDICHHSPGAVGSWDTLLPIMTQENPLWRTAEHTVVNLVSVGTRVGPWKPSPKSPEILLVEIGRDDLESKAMHG</sequence>
<dbReference type="EMBL" id="WIUZ02000016">
    <property type="protein sequence ID" value="KAF9780513.1"/>
    <property type="molecule type" value="Genomic_DNA"/>
</dbReference>
<accession>A0A9P6L2Z7</accession>
<evidence type="ECO:0000313" key="2">
    <source>
        <dbReference type="Proteomes" id="UP000736335"/>
    </source>
</evidence>
<keyword evidence="2" id="KW-1185">Reference proteome</keyword>
<name>A0A9P6L2Z7_9AGAM</name>
<comment type="caution">
    <text evidence="1">The sequence shown here is derived from an EMBL/GenBank/DDBJ whole genome shotgun (WGS) entry which is preliminary data.</text>
</comment>
<organism evidence="1 2">
    <name type="scientific">Thelephora terrestris</name>
    <dbReference type="NCBI Taxonomy" id="56493"/>
    <lineage>
        <taxon>Eukaryota</taxon>
        <taxon>Fungi</taxon>
        <taxon>Dikarya</taxon>
        <taxon>Basidiomycota</taxon>
        <taxon>Agaricomycotina</taxon>
        <taxon>Agaricomycetes</taxon>
        <taxon>Thelephorales</taxon>
        <taxon>Thelephoraceae</taxon>
        <taxon>Thelephora</taxon>
    </lineage>
</organism>
<dbReference type="AlphaFoldDB" id="A0A9P6L2Z7"/>
<protein>
    <submittedName>
        <fullName evidence="1">Uncharacterized protein</fullName>
    </submittedName>
</protein>